<comment type="caution">
    <text evidence="3">The sequence shown here is derived from an EMBL/GenBank/DDBJ whole genome shotgun (WGS) entry which is preliminary data.</text>
</comment>
<dbReference type="GO" id="GO:0004386">
    <property type="term" value="F:helicase activity"/>
    <property type="evidence" value="ECO:0007669"/>
    <property type="project" value="UniProtKB-KW"/>
</dbReference>
<keyword evidence="3" id="KW-0328">Glycosyltransferase</keyword>
<keyword evidence="3" id="KW-0067">ATP-binding</keyword>
<reference evidence="4" key="1">
    <citation type="journal article" date="2019" name="Int. J. Syst. Evol. Microbiol.">
        <title>The Global Catalogue of Microorganisms (GCM) 10K type strain sequencing project: providing services to taxonomists for standard genome sequencing and annotation.</title>
        <authorList>
            <consortium name="The Broad Institute Genomics Platform"/>
            <consortium name="The Broad Institute Genome Sequencing Center for Infectious Disease"/>
            <person name="Wu L."/>
            <person name="Ma J."/>
        </authorList>
    </citation>
    <scope>NUCLEOTIDE SEQUENCE [LARGE SCALE GENOMIC DNA]</scope>
    <source>
        <strain evidence="4">CCM 8930</strain>
    </source>
</reference>
<name>A0ABW1SL08_9LACO</name>
<dbReference type="Gene3D" id="3.40.50.2000">
    <property type="entry name" value="Glycogen Phosphorylase B"/>
    <property type="match status" value="2"/>
</dbReference>
<keyword evidence="3" id="KW-0808">Transferase</keyword>
<feature type="transmembrane region" description="Helical" evidence="1">
    <location>
        <begin position="12"/>
        <end position="34"/>
    </location>
</feature>
<dbReference type="Pfam" id="PF00534">
    <property type="entry name" value="Glycos_transf_1"/>
    <property type="match status" value="1"/>
</dbReference>
<organism evidence="3 4">
    <name type="scientific">Lactiplantibacillus nangangensis</name>
    <dbReference type="NCBI Taxonomy" id="2559917"/>
    <lineage>
        <taxon>Bacteria</taxon>
        <taxon>Bacillati</taxon>
        <taxon>Bacillota</taxon>
        <taxon>Bacilli</taxon>
        <taxon>Lactobacillales</taxon>
        <taxon>Lactobacillaceae</taxon>
        <taxon>Lactiplantibacillus</taxon>
    </lineage>
</organism>
<keyword evidence="1" id="KW-1133">Transmembrane helix</keyword>
<dbReference type="GO" id="GO:0016757">
    <property type="term" value="F:glycosyltransferase activity"/>
    <property type="evidence" value="ECO:0007669"/>
    <property type="project" value="UniProtKB-KW"/>
</dbReference>
<dbReference type="SUPFAM" id="SSF53756">
    <property type="entry name" value="UDP-Glycosyltransferase/glycogen phosphorylase"/>
    <property type="match status" value="1"/>
</dbReference>
<dbReference type="InterPro" id="IPR050194">
    <property type="entry name" value="Glycosyltransferase_grp1"/>
</dbReference>
<keyword evidence="1" id="KW-0472">Membrane</keyword>
<keyword evidence="3" id="KW-0347">Helicase</keyword>
<evidence type="ECO:0000256" key="1">
    <source>
        <dbReference type="SAM" id="Phobius"/>
    </source>
</evidence>
<sequence length="364" mass="41202">MKGGHSRQPTKIYIFFLISSLKRCGPVNVLFSLVNRFDFAKFTPIIFTFKNETENSRLSDFSTVGVEVVQCAGILAYIRQLRQRQQQYASVIFHSHGIIPDFINLMVASAKRVKISTLHNFPFEDYSMTFGGIMGRLMAQGHLFIEKRLVAVACSATIKTQIEKKTGLRLLSIANGVPFTDCFVKKGSSKRFLYLGEVNHRKNVDFLLRMFALPSLSKYSLTIVGEGPLLEPLKARYHATANITFLGHVDHPEQYLRKTDYLVSASLSEGLPMAVLEGLSYGLPVLLSDIPSHLQLLNSGNFGRGFHVDDSRDFKVQLEQLLRQKLDRAAFRKNAYEQYSDVVMTKRYAALYQKLLDDQKEVLG</sequence>
<keyword evidence="4" id="KW-1185">Reference proteome</keyword>
<dbReference type="InterPro" id="IPR001296">
    <property type="entry name" value="Glyco_trans_1"/>
</dbReference>
<gene>
    <name evidence="3" type="ORF">ACFP1L_08575</name>
</gene>
<evidence type="ECO:0000313" key="4">
    <source>
        <dbReference type="Proteomes" id="UP001596171"/>
    </source>
</evidence>
<evidence type="ECO:0000259" key="2">
    <source>
        <dbReference type="Pfam" id="PF00534"/>
    </source>
</evidence>
<feature type="domain" description="Glycosyl transferase family 1" evidence="2">
    <location>
        <begin position="186"/>
        <end position="337"/>
    </location>
</feature>
<dbReference type="PANTHER" id="PTHR45947:SF3">
    <property type="entry name" value="SULFOQUINOVOSYL TRANSFERASE SQD2"/>
    <property type="match status" value="1"/>
</dbReference>
<dbReference type="RefSeq" id="WP_137615672.1">
    <property type="nucleotide sequence ID" value="NZ_BJDI01000003.1"/>
</dbReference>
<keyword evidence="1" id="KW-0812">Transmembrane</keyword>
<keyword evidence="3" id="KW-0378">Hydrolase</keyword>
<dbReference type="EMBL" id="JBHSSE010000018">
    <property type="protein sequence ID" value="MFC6201921.1"/>
    <property type="molecule type" value="Genomic_DNA"/>
</dbReference>
<evidence type="ECO:0000313" key="3">
    <source>
        <dbReference type="EMBL" id="MFC6201921.1"/>
    </source>
</evidence>
<dbReference type="Proteomes" id="UP001596171">
    <property type="component" value="Unassembled WGS sequence"/>
</dbReference>
<dbReference type="PANTHER" id="PTHR45947">
    <property type="entry name" value="SULFOQUINOVOSYL TRANSFERASE SQD2"/>
    <property type="match status" value="1"/>
</dbReference>
<proteinExistence type="predicted"/>
<keyword evidence="3" id="KW-0547">Nucleotide-binding</keyword>
<protein>
    <submittedName>
        <fullName evidence="3">Glycosyltransferase</fullName>
        <ecNumber evidence="3">2.4.-.-</ecNumber>
    </submittedName>
</protein>
<dbReference type="EC" id="2.4.-.-" evidence="3"/>
<accession>A0ABW1SL08</accession>